<dbReference type="InterPro" id="IPR036890">
    <property type="entry name" value="HATPase_C_sf"/>
</dbReference>
<feature type="transmembrane region" description="Helical" evidence="9">
    <location>
        <begin position="466"/>
        <end position="489"/>
    </location>
</feature>
<evidence type="ECO:0000256" key="3">
    <source>
        <dbReference type="ARBA" id="ARBA00022553"/>
    </source>
</evidence>
<dbReference type="InterPro" id="IPR011712">
    <property type="entry name" value="Sig_transdc_His_kin_sub3_dim/P"/>
</dbReference>
<evidence type="ECO:0000256" key="7">
    <source>
        <dbReference type="ARBA" id="ARBA00022840"/>
    </source>
</evidence>
<organism evidence="11 12">
    <name type="scientific">Streptomyces cinnamoneus</name>
    <name type="common">Streptoverticillium cinnamoneum</name>
    <dbReference type="NCBI Taxonomy" id="53446"/>
    <lineage>
        <taxon>Bacteria</taxon>
        <taxon>Bacillati</taxon>
        <taxon>Actinomycetota</taxon>
        <taxon>Actinomycetes</taxon>
        <taxon>Kitasatosporales</taxon>
        <taxon>Streptomycetaceae</taxon>
        <taxon>Streptomyces</taxon>
        <taxon>Streptomyces cinnamoneus group</taxon>
    </lineage>
</organism>
<dbReference type="GO" id="GO:0000155">
    <property type="term" value="F:phosphorelay sensor kinase activity"/>
    <property type="evidence" value="ECO:0007669"/>
    <property type="project" value="InterPro"/>
</dbReference>
<keyword evidence="4" id="KW-0808">Transferase</keyword>
<accession>A0A2G1XLQ2</accession>
<keyword evidence="9" id="KW-0812">Transmembrane</keyword>
<evidence type="ECO:0000256" key="8">
    <source>
        <dbReference type="ARBA" id="ARBA00023012"/>
    </source>
</evidence>
<dbReference type="GO" id="GO:0005524">
    <property type="term" value="F:ATP binding"/>
    <property type="evidence" value="ECO:0007669"/>
    <property type="project" value="UniProtKB-KW"/>
</dbReference>
<evidence type="ECO:0000313" key="11">
    <source>
        <dbReference type="EMBL" id="PHQ52146.1"/>
    </source>
</evidence>
<comment type="catalytic activity">
    <reaction evidence="1">
        <text>ATP + protein L-histidine = ADP + protein N-phospho-L-histidine.</text>
        <dbReference type="EC" id="2.7.13.3"/>
    </reaction>
</comment>
<feature type="transmembrane region" description="Helical" evidence="9">
    <location>
        <begin position="37"/>
        <end position="54"/>
    </location>
</feature>
<dbReference type="GO" id="GO:0046983">
    <property type="term" value="F:protein dimerization activity"/>
    <property type="evidence" value="ECO:0007669"/>
    <property type="project" value="InterPro"/>
</dbReference>
<dbReference type="OrthoDB" id="227596at2"/>
<evidence type="ECO:0000313" key="12">
    <source>
        <dbReference type="Proteomes" id="UP000222531"/>
    </source>
</evidence>
<dbReference type="Proteomes" id="UP000222531">
    <property type="component" value="Unassembled WGS sequence"/>
</dbReference>
<dbReference type="SUPFAM" id="SSF55874">
    <property type="entry name" value="ATPase domain of HSP90 chaperone/DNA topoisomerase II/histidine kinase"/>
    <property type="match status" value="1"/>
</dbReference>
<dbReference type="Gene3D" id="3.30.565.10">
    <property type="entry name" value="Histidine kinase-like ATPase, C-terminal domain"/>
    <property type="match status" value="1"/>
</dbReference>
<keyword evidence="3" id="KW-0597">Phosphoprotein</keyword>
<name>A0A2G1XLQ2_STRCJ</name>
<evidence type="ECO:0000256" key="6">
    <source>
        <dbReference type="ARBA" id="ARBA00022777"/>
    </source>
</evidence>
<keyword evidence="5" id="KW-0547">Nucleotide-binding</keyword>
<reference evidence="11 12" key="1">
    <citation type="journal article" date="2017" name="Biochemistry">
        <title>Identification of the Biosynthetic Pathway for the Antibiotic Bicyclomycin.</title>
        <authorList>
            <person name="Patteson J."/>
            <person name="Cai W."/>
            <person name="Johnson R.A."/>
            <person name="Santa Maria K."/>
            <person name="Li B."/>
        </authorList>
    </citation>
    <scope>NUCLEOTIDE SEQUENCE [LARGE SCALE GENOMIC DNA]</scope>
    <source>
        <strain evidence="11 12">ATCC 21532</strain>
    </source>
</reference>
<keyword evidence="9" id="KW-0472">Membrane</keyword>
<keyword evidence="6" id="KW-0418">Kinase</keyword>
<sequence>MCRTGGCAYGAGVDATAWARDLRRRLTDPGEWSRRRVAGECLLAAGLALLAGWAESGVGQGWALAVPVAFAVAVLALVRRALPTTALLAGAVLSGGTENGAGLLLLAVLGWSAGRRIDGVLRALAAFCVSFVVYVALGLWQAEQTPGLAVLFYSLFFLVSVVVPGLTSRYWTQRRTLLHTLQQRNAQLLRERQMVAGQARMRERQRIAQDMHDSLGHQLALIAVQTGALEVDRTLTGRQREAVGVLREASVAAMHELREVVGILKDGTPDEDQAGSRVVSGIGGLVDAAVAAGMKVSLERSGEPRALAPAADHAGYRVAQEGLTNAAKHAPGASIAVSLRYEPDSLLVEVANGPVPEGVGAQPPDAVSGGQGLTGLRERARLIGGMVFSGPARGGGFRLAAVIPYDSAEAREARVPASGEATFVDGTDDFWQQPGARTPGDGGPVIDRLDPREEFKDIVSTKKNNGCLIGCGVVLLIVAGLVAAALFGAGKLMEEADKGMIDPSDYASVHVGDPERQVRDRLPSGSSFLTSDVRGKIPAEPAGASCLALLSSDTSRGLTTDTVYRFCFKDGKLSEKREFHVKS</sequence>
<dbReference type="GO" id="GO:0016020">
    <property type="term" value="C:membrane"/>
    <property type="evidence" value="ECO:0007669"/>
    <property type="project" value="InterPro"/>
</dbReference>
<dbReference type="PANTHER" id="PTHR24421:SF10">
    <property type="entry name" value="NITRATE_NITRITE SENSOR PROTEIN NARQ"/>
    <property type="match status" value="1"/>
</dbReference>
<dbReference type="AlphaFoldDB" id="A0A2G1XLQ2"/>
<evidence type="ECO:0000256" key="2">
    <source>
        <dbReference type="ARBA" id="ARBA00012438"/>
    </source>
</evidence>
<protein>
    <recommendedName>
        <fullName evidence="2">histidine kinase</fullName>
        <ecNumber evidence="2">2.7.13.3</ecNumber>
    </recommendedName>
</protein>
<keyword evidence="12" id="KW-1185">Reference proteome</keyword>
<keyword evidence="9" id="KW-1133">Transmembrane helix</keyword>
<feature type="domain" description="Signal transduction histidine kinase subgroup 3 dimerisation and phosphoacceptor" evidence="10">
    <location>
        <begin position="203"/>
        <end position="266"/>
    </location>
</feature>
<feature type="transmembrane region" description="Helical" evidence="9">
    <location>
        <begin position="148"/>
        <end position="167"/>
    </location>
</feature>
<evidence type="ECO:0000256" key="5">
    <source>
        <dbReference type="ARBA" id="ARBA00022741"/>
    </source>
</evidence>
<feature type="transmembrane region" description="Helical" evidence="9">
    <location>
        <begin position="61"/>
        <end position="82"/>
    </location>
</feature>
<evidence type="ECO:0000256" key="4">
    <source>
        <dbReference type="ARBA" id="ARBA00022679"/>
    </source>
</evidence>
<dbReference type="EMBL" id="NHZO01000097">
    <property type="protein sequence ID" value="PHQ52146.1"/>
    <property type="molecule type" value="Genomic_DNA"/>
</dbReference>
<dbReference type="CDD" id="cd16917">
    <property type="entry name" value="HATPase_UhpB-NarQ-NarX-like"/>
    <property type="match status" value="1"/>
</dbReference>
<feature type="transmembrane region" description="Helical" evidence="9">
    <location>
        <begin position="123"/>
        <end position="142"/>
    </location>
</feature>
<comment type="caution">
    <text evidence="11">The sequence shown here is derived from an EMBL/GenBank/DDBJ whole genome shotgun (WGS) entry which is preliminary data.</text>
</comment>
<dbReference type="PANTHER" id="PTHR24421">
    <property type="entry name" value="NITRATE/NITRITE SENSOR PROTEIN NARX-RELATED"/>
    <property type="match status" value="1"/>
</dbReference>
<dbReference type="InterPro" id="IPR050482">
    <property type="entry name" value="Sensor_HK_TwoCompSys"/>
</dbReference>
<dbReference type="EC" id="2.7.13.3" evidence="2"/>
<proteinExistence type="predicted"/>
<gene>
    <name evidence="11" type="ORF">BLA24_09520</name>
</gene>
<keyword evidence="7" id="KW-0067">ATP-binding</keyword>
<dbReference type="Gene3D" id="1.20.5.1930">
    <property type="match status" value="1"/>
</dbReference>
<evidence type="ECO:0000256" key="9">
    <source>
        <dbReference type="SAM" id="Phobius"/>
    </source>
</evidence>
<keyword evidence="8" id="KW-0902">Two-component regulatory system</keyword>
<evidence type="ECO:0000256" key="1">
    <source>
        <dbReference type="ARBA" id="ARBA00000085"/>
    </source>
</evidence>
<evidence type="ECO:0000259" key="10">
    <source>
        <dbReference type="Pfam" id="PF07730"/>
    </source>
</evidence>
<dbReference type="Pfam" id="PF07730">
    <property type="entry name" value="HisKA_3"/>
    <property type="match status" value="1"/>
</dbReference>